<dbReference type="GO" id="GO:0046983">
    <property type="term" value="F:protein dimerization activity"/>
    <property type="evidence" value="ECO:0007669"/>
    <property type="project" value="InterPro"/>
</dbReference>
<keyword evidence="2" id="KW-0805">Transcription regulation</keyword>
<dbReference type="Gene3D" id="4.10.280.10">
    <property type="entry name" value="Helix-loop-helix DNA-binding domain"/>
    <property type="match status" value="1"/>
</dbReference>
<dbReference type="Pfam" id="PF23133">
    <property type="entry name" value="DUF7050"/>
    <property type="match status" value="1"/>
</dbReference>
<gene>
    <name evidence="7" type="ORF">OLEA9_A084968</name>
</gene>
<dbReference type="Proteomes" id="UP000594638">
    <property type="component" value="Unassembled WGS sequence"/>
</dbReference>
<accession>A0A8S0SHM3</accession>
<dbReference type="Pfam" id="PF23132">
    <property type="entry name" value="DUF7049"/>
    <property type="match status" value="1"/>
</dbReference>
<evidence type="ECO:0000256" key="5">
    <source>
        <dbReference type="SAM" id="MobiDB-lite"/>
    </source>
</evidence>
<organism evidence="7 8">
    <name type="scientific">Olea europaea subsp. europaea</name>
    <dbReference type="NCBI Taxonomy" id="158383"/>
    <lineage>
        <taxon>Eukaryota</taxon>
        <taxon>Viridiplantae</taxon>
        <taxon>Streptophyta</taxon>
        <taxon>Embryophyta</taxon>
        <taxon>Tracheophyta</taxon>
        <taxon>Spermatophyta</taxon>
        <taxon>Magnoliopsida</taxon>
        <taxon>eudicotyledons</taxon>
        <taxon>Gunneridae</taxon>
        <taxon>Pentapetalae</taxon>
        <taxon>asterids</taxon>
        <taxon>lamiids</taxon>
        <taxon>Lamiales</taxon>
        <taxon>Oleaceae</taxon>
        <taxon>Oleeae</taxon>
        <taxon>Olea</taxon>
    </lineage>
</organism>
<evidence type="ECO:0000313" key="7">
    <source>
        <dbReference type="EMBL" id="CAA2992171.1"/>
    </source>
</evidence>
<dbReference type="SUPFAM" id="SSF47459">
    <property type="entry name" value="HLH, helix-loop-helix DNA-binding domain"/>
    <property type="match status" value="1"/>
</dbReference>
<feature type="region of interest" description="Disordered" evidence="5">
    <location>
        <begin position="38"/>
        <end position="58"/>
    </location>
</feature>
<dbReference type="CDD" id="cd11393">
    <property type="entry name" value="bHLH_AtbHLH_like"/>
    <property type="match status" value="1"/>
</dbReference>
<dbReference type="PROSITE" id="PS50888">
    <property type="entry name" value="BHLH"/>
    <property type="match status" value="1"/>
</dbReference>
<dbReference type="EMBL" id="CACTIH010005432">
    <property type="protein sequence ID" value="CAA2992171.1"/>
    <property type="molecule type" value="Genomic_DNA"/>
</dbReference>
<evidence type="ECO:0000259" key="6">
    <source>
        <dbReference type="PROSITE" id="PS50888"/>
    </source>
</evidence>
<dbReference type="OrthoDB" id="5778525at2759"/>
<dbReference type="Pfam" id="PF00010">
    <property type="entry name" value="HLH"/>
    <property type="match status" value="1"/>
</dbReference>
<proteinExistence type="predicted"/>
<dbReference type="InterPro" id="IPR036638">
    <property type="entry name" value="HLH_DNA-bd_sf"/>
</dbReference>
<protein>
    <submittedName>
        <fullName evidence="7">Transcription factor bHLH041 isoform X2</fullName>
    </submittedName>
</protein>
<keyword evidence="8" id="KW-1185">Reference proteome</keyword>
<dbReference type="InterPro" id="IPR044658">
    <property type="entry name" value="bHLH92/bHLH041-like"/>
</dbReference>
<name>A0A8S0SHM3_OLEEU</name>
<dbReference type="PANTHER" id="PTHR46665">
    <property type="entry name" value="TRANSCRIPTION FACTOR BHLH041-RELATED-RELATED"/>
    <property type="match status" value="1"/>
</dbReference>
<dbReference type="InterPro" id="IPR045239">
    <property type="entry name" value="bHLH95_bHLH"/>
</dbReference>
<dbReference type="GO" id="GO:0005634">
    <property type="term" value="C:nucleus"/>
    <property type="evidence" value="ECO:0007669"/>
    <property type="project" value="UniProtKB-SubCell"/>
</dbReference>
<dbReference type="InterPro" id="IPR055478">
    <property type="entry name" value="DUF7050"/>
</dbReference>
<keyword evidence="4" id="KW-0539">Nucleus</keyword>
<evidence type="ECO:0000256" key="3">
    <source>
        <dbReference type="ARBA" id="ARBA00023163"/>
    </source>
</evidence>
<sequence length="416" mass="46359">MGCAKGEIELGMSGDARVGFEMEVKNWFPLDFSRQLEAREDPQTTDQKRGSSSSSSLRSLSVDSSEYSSLLFNIPAASFILPEASKAPLVENTTALGLLTVPSSSITTSPLHEAIHSLTHMRSNQLPTVENEDAAITKAILAVLSSDTSSTPLYQTTQNIPHIPPIIIHNPSAFSSYRQGLSSTLMPIAARTSKKQNLFRRAMLFFRNLDIIRRQQEQVQVGKHPTTTQLHHMISERRRREKLNESFQILRSFLPPGSKKDKASVLNNTVEYLSSLKKQVEELGKKNQILEAQILPPRSEAIGDDPNQMRGSSSVERLTNVQITRVSTSTSESRMLDVNVTINGECSLLDLVIRITEFLKSQNNLSLMTIEGNTRPTGESTNSVHGIMFRLRNEGEDFDESSFQEAVKRLVDDETR</sequence>
<comment type="caution">
    <text evidence="7">The sequence shown here is derived from an EMBL/GenBank/DDBJ whole genome shotgun (WGS) entry which is preliminary data.</text>
</comment>
<dbReference type="SMART" id="SM00353">
    <property type="entry name" value="HLH"/>
    <property type="match status" value="1"/>
</dbReference>
<reference evidence="7 8" key="1">
    <citation type="submission" date="2019-12" db="EMBL/GenBank/DDBJ databases">
        <authorList>
            <person name="Alioto T."/>
            <person name="Alioto T."/>
            <person name="Gomez Garrido J."/>
        </authorList>
    </citation>
    <scope>NUCLEOTIDE SEQUENCE [LARGE SCALE GENOMIC DNA]</scope>
</reference>
<dbReference type="InterPro" id="IPR055477">
    <property type="entry name" value="DUF7049"/>
</dbReference>
<evidence type="ECO:0000256" key="1">
    <source>
        <dbReference type="ARBA" id="ARBA00004123"/>
    </source>
</evidence>
<feature type="domain" description="BHLH" evidence="6">
    <location>
        <begin position="227"/>
        <end position="276"/>
    </location>
</feature>
<evidence type="ECO:0000256" key="4">
    <source>
        <dbReference type="ARBA" id="ARBA00023242"/>
    </source>
</evidence>
<feature type="compositionally biased region" description="Basic and acidic residues" evidence="5">
    <location>
        <begin position="38"/>
        <end position="49"/>
    </location>
</feature>
<dbReference type="PANTHER" id="PTHR46665:SF1">
    <property type="entry name" value="SPERMATOGENESIS- AND OOGENESIS-SPECIFIC BASIC HELIX-LOOP-HELIX-CONTAINING PROTEIN 1"/>
    <property type="match status" value="1"/>
</dbReference>
<dbReference type="InterPro" id="IPR011598">
    <property type="entry name" value="bHLH_dom"/>
</dbReference>
<dbReference type="Gramene" id="OE9A084968T1">
    <property type="protein sequence ID" value="OE9A084968C1"/>
    <property type="gene ID" value="OE9A084968"/>
</dbReference>
<evidence type="ECO:0000313" key="8">
    <source>
        <dbReference type="Proteomes" id="UP000594638"/>
    </source>
</evidence>
<dbReference type="Gramene" id="OE9A084968T3">
    <property type="protein sequence ID" value="OE9A084968C3"/>
    <property type="gene ID" value="OE9A084968"/>
</dbReference>
<comment type="subcellular location">
    <subcellularLocation>
        <location evidence="1">Nucleus</location>
    </subcellularLocation>
</comment>
<dbReference type="AlphaFoldDB" id="A0A8S0SHM3"/>
<evidence type="ECO:0000256" key="2">
    <source>
        <dbReference type="ARBA" id="ARBA00023015"/>
    </source>
</evidence>
<keyword evidence="3" id="KW-0804">Transcription</keyword>